<evidence type="ECO:0000259" key="2">
    <source>
        <dbReference type="Pfam" id="PF01757"/>
    </source>
</evidence>
<feature type="transmembrane region" description="Helical" evidence="1">
    <location>
        <begin position="12"/>
        <end position="32"/>
    </location>
</feature>
<sequence length="133" mass="15469">MSHTLKERNQAADIFRLILILMVVAIHVNVFSDNPVLNFFTVDGFFRIAVPIFFIINGYFFEKNVTDVASFKIWLRRAVVLFMSWQIIYLPLYFPFDGMSGQKLVVFASEIIFGYHHLWYVSAMILGGQGFFI</sequence>
<dbReference type="Pfam" id="PF01757">
    <property type="entry name" value="Acyl_transf_3"/>
    <property type="match status" value="1"/>
</dbReference>
<protein>
    <recommendedName>
        <fullName evidence="2">Acyltransferase 3 domain-containing protein</fullName>
    </recommendedName>
</protein>
<dbReference type="GO" id="GO:0016747">
    <property type="term" value="F:acyltransferase activity, transferring groups other than amino-acyl groups"/>
    <property type="evidence" value="ECO:0007669"/>
    <property type="project" value="InterPro"/>
</dbReference>
<dbReference type="RefSeq" id="WP_104923230.1">
    <property type="nucleotide sequence ID" value="NZ_CP019062.1"/>
</dbReference>
<keyword evidence="1" id="KW-1133">Transmembrane helix</keyword>
<organism evidence="3 4">
    <name type="scientific">Rahnella sikkimica</name>
    <dbReference type="NCBI Taxonomy" id="1805933"/>
    <lineage>
        <taxon>Bacteria</taxon>
        <taxon>Pseudomonadati</taxon>
        <taxon>Pseudomonadota</taxon>
        <taxon>Gammaproteobacteria</taxon>
        <taxon>Enterobacterales</taxon>
        <taxon>Yersiniaceae</taxon>
        <taxon>Rahnella</taxon>
    </lineage>
</organism>
<evidence type="ECO:0000313" key="3">
    <source>
        <dbReference type="EMBL" id="AVF35758.1"/>
    </source>
</evidence>
<feature type="transmembrane region" description="Helical" evidence="1">
    <location>
        <begin position="73"/>
        <end position="94"/>
    </location>
</feature>
<dbReference type="KEGG" id="rox:BV494_12840"/>
<dbReference type="OrthoDB" id="6506851at2"/>
<gene>
    <name evidence="3" type="ORF">BV494_12840</name>
</gene>
<keyword evidence="4" id="KW-1185">Reference proteome</keyword>
<keyword evidence="1" id="KW-0472">Membrane</keyword>
<reference evidence="4" key="1">
    <citation type="submission" date="2017-01" db="EMBL/GenBank/DDBJ databases">
        <title>Genome sequence of Rouxiella sp. ERMR1:05.</title>
        <authorList>
            <person name="Kumar R."/>
            <person name="Singh D."/>
            <person name="Kumar S."/>
        </authorList>
    </citation>
    <scope>NUCLEOTIDE SEQUENCE [LARGE SCALE GENOMIC DNA]</scope>
    <source>
        <strain evidence="4">ERMR1:05</strain>
    </source>
</reference>
<name>A0A2L1USH4_9GAMM</name>
<accession>A0A2L1USH4</accession>
<evidence type="ECO:0000313" key="4">
    <source>
        <dbReference type="Proteomes" id="UP000239197"/>
    </source>
</evidence>
<evidence type="ECO:0000256" key="1">
    <source>
        <dbReference type="SAM" id="Phobius"/>
    </source>
</evidence>
<dbReference type="EMBL" id="CP019062">
    <property type="protein sequence ID" value="AVF35758.1"/>
    <property type="molecule type" value="Genomic_DNA"/>
</dbReference>
<keyword evidence="1" id="KW-0812">Transmembrane</keyword>
<feature type="transmembrane region" description="Helical" evidence="1">
    <location>
        <begin position="114"/>
        <end position="132"/>
    </location>
</feature>
<dbReference type="Proteomes" id="UP000239197">
    <property type="component" value="Chromosome"/>
</dbReference>
<feature type="transmembrane region" description="Helical" evidence="1">
    <location>
        <begin position="44"/>
        <end position="61"/>
    </location>
</feature>
<proteinExistence type="predicted"/>
<dbReference type="AlphaFoldDB" id="A0A2L1USH4"/>
<feature type="domain" description="Acyltransferase 3" evidence="2">
    <location>
        <begin position="11"/>
        <end position="126"/>
    </location>
</feature>
<dbReference type="InterPro" id="IPR002656">
    <property type="entry name" value="Acyl_transf_3_dom"/>
</dbReference>